<dbReference type="STRING" id="660518.SAMN05216218_12416"/>
<proteinExistence type="predicted"/>
<organism evidence="1 2">
    <name type="scientific">Halorientalis regularis</name>
    <dbReference type="NCBI Taxonomy" id="660518"/>
    <lineage>
        <taxon>Archaea</taxon>
        <taxon>Methanobacteriati</taxon>
        <taxon>Methanobacteriota</taxon>
        <taxon>Stenosarchaea group</taxon>
        <taxon>Halobacteria</taxon>
        <taxon>Halobacteriales</taxon>
        <taxon>Haloarculaceae</taxon>
        <taxon>Halorientalis</taxon>
    </lineage>
</organism>
<name>A0A1G7TAJ6_9EURY</name>
<evidence type="ECO:0008006" key="3">
    <source>
        <dbReference type="Google" id="ProtNLM"/>
    </source>
</evidence>
<reference evidence="2" key="1">
    <citation type="submission" date="2016-10" db="EMBL/GenBank/DDBJ databases">
        <authorList>
            <person name="Varghese N."/>
            <person name="Submissions S."/>
        </authorList>
    </citation>
    <scope>NUCLEOTIDE SEQUENCE [LARGE SCALE GENOMIC DNA]</scope>
    <source>
        <strain evidence="2">IBRC-M 10760</strain>
    </source>
</reference>
<sequence length="45" mass="5165">MAETSYSTTKRSLGDAVRALGWYRQFREIVLMFAISNIEPLCEPL</sequence>
<keyword evidence="2" id="KW-1185">Reference proteome</keyword>
<evidence type="ECO:0000313" key="1">
    <source>
        <dbReference type="EMBL" id="SDG32285.1"/>
    </source>
</evidence>
<dbReference type="EMBL" id="FNBK01000024">
    <property type="protein sequence ID" value="SDG32285.1"/>
    <property type="molecule type" value="Genomic_DNA"/>
</dbReference>
<evidence type="ECO:0000313" key="2">
    <source>
        <dbReference type="Proteomes" id="UP000199076"/>
    </source>
</evidence>
<accession>A0A1G7TAJ6</accession>
<dbReference type="Proteomes" id="UP000199076">
    <property type="component" value="Unassembled WGS sequence"/>
</dbReference>
<gene>
    <name evidence="1" type="ORF">SAMN05216218_12416</name>
</gene>
<protein>
    <recommendedName>
        <fullName evidence="3">Transposase DDE domain-containing protein</fullName>
    </recommendedName>
</protein>
<dbReference type="AlphaFoldDB" id="A0A1G7TAJ6"/>